<comment type="caution">
    <text evidence="2">The sequence shown here is derived from an EMBL/GenBank/DDBJ whole genome shotgun (WGS) entry which is preliminary data.</text>
</comment>
<dbReference type="AlphaFoldDB" id="A0A3M6TSN4"/>
<name>A0A3M6TSN4_POCDA</name>
<feature type="region of interest" description="Disordered" evidence="1">
    <location>
        <begin position="80"/>
        <end position="122"/>
    </location>
</feature>
<accession>A0A3M6TSN4</accession>
<gene>
    <name evidence="2" type="ORF">pdam_00005288</name>
</gene>
<sequence>MDKLYLQGEEMTFTRSDIDVVLPSLENSTKKKFNSSFCAEQRRFENLERQIQMEKHEMSQRLSLERKGFLRSNLLFRERSELSSRRSSGSRGREHKMNFKESRSPEKAQEKHVVAVDEDKPPPLERSPYYFPPLYQNVEKDLKQKQTMQEKVKIAKKEPVDTEAIKNCRYLRLSTAQKREIETEKSAFESEF</sequence>
<dbReference type="EMBL" id="RCHS01003045">
    <property type="protein sequence ID" value="RMX44254.1"/>
    <property type="molecule type" value="Genomic_DNA"/>
</dbReference>
<protein>
    <submittedName>
        <fullName evidence="2">Uncharacterized protein</fullName>
    </submittedName>
</protein>
<feature type="compositionally biased region" description="Basic and acidic residues" evidence="1">
    <location>
        <begin position="91"/>
        <end position="122"/>
    </location>
</feature>
<dbReference type="Proteomes" id="UP000275408">
    <property type="component" value="Unassembled WGS sequence"/>
</dbReference>
<evidence type="ECO:0000313" key="3">
    <source>
        <dbReference type="Proteomes" id="UP000275408"/>
    </source>
</evidence>
<evidence type="ECO:0000256" key="1">
    <source>
        <dbReference type="SAM" id="MobiDB-lite"/>
    </source>
</evidence>
<proteinExistence type="predicted"/>
<reference evidence="2 3" key="1">
    <citation type="journal article" date="2018" name="Sci. Rep.">
        <title>Comparative analysis of the Pocillopora damicornis genome highlights role of immune system in coral evolution.</title>
        <authorList>
            <person name="Cunning R."/>
            <person name="Bay R.A."/>
            <person name="Gillette P."/>
            <person name="Baker A.C."/>
            <person name="Traylor-Knowles N."/>
        </authorList>
    </citation>
    <scope>NUCLEOTIDE SEQUENCE [LARGE SCALE GENOMIC DNA]</scope>
    <source>
        <strain evidence="2">RSMAS</strain>
        <tissue evidence="2">Whole animal</tissue>
    </source>
</reference>
<organism evidence="2 3">
    <name type="scientific">Pocillopora damicornis</name>
    <name type="common">Cauliflower coral</name>
    <name type="synonym">Millepora damicornis</name>
    <dbReference type="NCBI Taxonomy" id="46731"/>
    <lineage>
        <taxon>Eukaryota</taxon>
        <taxon>Metazoa</taxon>
        <taxon>Cnidaria</taxon>
        <taxon>Anthozoa</taxon>
        <taxon>Hexacorallia</taxon>
        <taxon>Scleractinia</taxon>
        <taxon>Astrocoeniina</taxon>
        <taxon>Pocilloporidae</taxon>
        <taxon>Pocillopora</taxon>
    </lineage>
</organism>
<keyword evidence="3" id="KW-1185">Reference proteome</keyword>
<evidence type="ECO:0000313" key="2">
    <source>
        <dbReference type="EMBL" id="RMX44254.1"/>
    </source>
</evidence>